<dbReference type="AlphaFoldDB" id="A0A8B9BSZ7"/>
<feature type="compositionally biased region" description="Basic and acidic residues" evidence="1">
    <location>
        <begin position="58"/>
        <end position="77"/>
    </location>
</feature>
<evidence type="ECO:0000256" key="1">
    <source>
        <dbReference type="SAM" id="MobiDB-lite"/>
    </source>
</evidence>
<name>A0A8B9BSZ7_9AVES</name>
<evidence type="ECO:0000313" key="2">
    <source>
        <dbReference type="Ensembl" id="ENSABRP00000008835.1"/>
    </source>
</evidence>
<dbReference type="Proteomes" id="UP000694426">
    <property type="component" value="Unplaced"/>
</dbReference>
<accession>A0A8B9BSZ7</accession>
<feature type="region of interest" description="Disordered" evidence="1">
    <location>
        <begin position="1"/>
        <end position="25"/>
    </location>
</feature>
<sequence>EACAAARGEAAKSLAFPSPAPDKSAPREIPLVLAVFNKLPRSICTRQVCYRVGVAPTPEREKTHSREWNEPSRDRNRISGPAADSPRGSLLLRFPRTVWGDGREGGTSADLV</sequence>
<reference evidence="2" key="2">
    <citation type="submission" date="2025-09" db="UniProtKB">
        <authorList>
            <consortium name="Ensembl"/>
        </authorList>
    </citation>
    <scope>IDENTIFICATION</scope>
</reference>
<proteinExistence type="predicted"/>
<protein>
    <submittedName>
        <fullName evidence="2">Uncharacterized protein</fullName>
    </submittedName>
</protein>
<evidence type="ECO:0000313" key="3">
    <source>
        <dbReference type="Proteomes" id="UP000694426"/>
    </source>
</evidence>
<feature type="region of interest" description="Disordered" evidence="1">
    <location>
        <begin position="54"/>
        <end position="89"/>
    </location>
</feature>
<reference evidence="2" key="1">
    <citation type="submission" date="2025-08" db="UniProtKB">
        <authorList>
            <consortium name="Ensembl"/>
        </authorList>
    </citation>
    <scope>IDENTIFICATION</scope>
</reference>
<dbReference type="Ensembl" id="ENSABRT00000012607.1">
    <property type="protein sequence ID" value="ENSABRP00000008835.1"/>
    <property type="gene ID" value="ENSABRG00000007944.1"/>
</dbReference>
<keyword evidence="3" id="KW-1185">Reference proteome</keyword>
<organism evidence="2 3">
    <name type="scientific">Anser brachyrhynchus</name>
    <name type="common">Pink-footed goose</name>
    <dbReference type="NCBI Taxonomy" id="132585"/>
    <lineage>
        <taxon>Eukaryota</taxon>
        <taxon>Metazoa</taxon>
        <taxon>Chordata</taxon>
        <taxon>Craniata</taxon>
        <taxon>Vertebrata</taxon>
        <taxon>Euteleostomi</taxon>
        <taxon>Archelosauria</taxon>
        <taxon>Archosauria</taxon>
        <taxon>Dinosauria</taxon>
        <taxon>Saurischia</taxon>
        <taxon>Theropoda</taxon>
        <taxon>Coelurosauria</taxon>
        <taxon>Aves</taxon>
        <taxon>Neognathae</taxon>
        <taxon>Galloanserae</taxon>
        <taxon>Anseriformes</taxon>
        <taxon>Anatidae</taxon>
        <taxon>Anserinae</taxon>
        <taxon>Anser</taxon>
    </lineage>
</organism>